<keyword evidence="16" id="KW-0999">Mitochondrion inner membrane</keyword>
<evidence type="ECO:0000256" key="7">
    <source>
        <dbReference type="ARBA" id="ARBA00022692"/>
    </source>
</evidence>
<dbReference type="EC" id="7.1.1.2" evidence="3 16"/>
<dbReference type="InterPro" id="IPR039428">
    <property type="entry name" value="NUOK/Mnh_C1-like"/>
</dbReference>
<evidence type="ECO:0000256" key="11">
    <source>
        <dbReference type="ARBA" id="ARBA00023027"/>
    </source>
</evidence>
<dbReference type="PANTHER" id="PTHR11434:SF0">
    <property type="entry name" value="NADH-UBIQUINONE OXIDOREDUCTASE CHAIN 4L"/>
    <property type="match status" value="1"/>
</dbReference>
<evidence type="ECO:0000256" key="13">
    <source>
        <dbReference type="ARBA" id="ARBA00023128"/>
    </source>
</evidence>
<reference evidence="17" key="1">
    <citation type="journal article" date="2008" name="Ann. Entomol. Soc. Am.">
        <title>The Complete Mitochondrial Genome of the Bristletail Pedetontus silvestrii (Archaeognatha: Machilidae) and an Examination of Mitochondrial Gene Variability within Four Bristletails.</title>
        <authorList>
            <person name="Zhang J.Y."/>
            <person name="Song D.X."/>
            <person name="Zhou K.Y."/>
        </authorList>
    </citation>
    <scope>NUCLEOTIDE SEQUENCE</scope>
</reference>
<gene>
    <name evidence="17" type="primary">nad4L</name>
</gene>
<evidence type="ECO:0000256" key="10">
    <source>
        <dbReference type="ARBA" id="ARBA00022989"/>
    </source>
</evidence>
<evidence type="ECO:0000313" key="17">
    <source>
        <dbReference type="EMBL" id="ACC60224.1"/>
    </source>
</evidence>
<evidence type="ECO:0000256" key="8">
    <source>
        <dbReference type="ARBA" id="ARBA00022967"/>
    </source>
</evidence>
<evidence type="ECO:0000256" key="4">
    <source>
        <dbReference type="ARBA" id="ARBA00016612"/>
    </source>
</evidence>
<sequence>MNCLLYFYILVGLSIVLSGMVAFVSKRKHLLSVLFSLEYMVLGIFVLFMFFLIVYNSEVFFSLIFLTLAVCEGVLGLSILVSLVRSHGNDYFMSYNILQC</sequence>
<keyword evidence="14 16" id="KW-0472">Membrane</keyword>
<keyword evidence="5 16" id="KW-0813">Transport</keyword>
<evidence type="ECO:0000256" key="5">
    <source>
        <dbReference type="ARBA" id="ARBA00022448"/>
    </source>
</evidence>
<keyword evidence="6 16" id="KW-0679">Respiratory chain</keyword>
<dbReference type="EMBL" id="EU621793">
    <property type="protein sequence ID" value="ACC60224.1"/>
    <property type="molecule type" value="Genomic_DNA"/>
</dbReference>
<evidence type="ECO:0000256" key="6">
    <source>
        <dbReference type="ARBA" id="ARBA00022660"/>
    </source>
</evidence>
<keyword evidence="13 16" id="KW-0496">Mitochondrion</keyword>
<keyword evidence="8 16" id="KW-1278">Translocase</keyword>
<keyword evidence="11 16" id="KW-0520">NAD</keyword>
<dbReference type="GO" id="GO:0005743">
    <property type="term" value="C:mitochondrial inner membrane"/>
    <property type="evidence" value="ECO:0007669"/>
    <property type="project" value="UniProtKB-SubCell"/>
</dbReference>
<evidence type="ECO:0000256" key="2">
    <source>
        <dbReference type="ARBA" id="ARBA00010519"/>
    </source>
</evidence>
<evidence type="ECO:0000256" key="16">
    <source>
        <dbReference type="RuleBase" id="RU004419"/>
    </source>
</evidence>
<geneLocation type="mitochondrion" evidence="17"/>
<feature type="transmembrane region" description="Helical" evidence="16">
    <location>
        <begin position="59"/>
        <end position="84"/>
    </location>
</feature>
<evidence type="ECO:0000256" key="3">
    <source>
        <dbReference type="ARBA" id="ARBA00012944"/>
    </source>
</evidence>
<evidence type="ECO:0000256" key="15">
    <source>
        <dbReference type="ARBA" id="ARBA00049551"/>
    </source>
</evidence>
<comment type="catalytic activity">
    <reaction evidence="15 16">
        <text>a ubiquinone + NADH + 5 H(+)(in) = a ubiquinol + NAD(+) + 4 H(+)(out)</text>
        <dbReference type="Rhea" id="RHEA:29091"/>
        <dbReference type="Rhea" id="RHEA-COMP:9565"/>
        <dbReference type="Rhea" id="RHEA-COMP:9566"/>
        <dbReference type="ChEBI" id="CHEBI:15378"/>
        <dbReference type="ChEBI" id="CHEBI:16389"/>
        <dbReference type="ChEBI" id="CHEBI:17976"/>
        <dbReference type="ChEBI" id="CHEBI:57540"/>
        <dbReference type="ChEBI" id="CHEBI:57945"/>
        <dbReference type="EC" id="7.1.1.2"/>
    </reaction>
</comment>
<keyword evidence="10 16" id="KW-1133">Transmembrane helix</keyword>
<feature type="transmembrane region" description="Helical" evidence="16">
    <location>
        <begin position="31"/>
        <end position="53"/>
    </location>
</feature>
<keyword evidence="7 16" id="KW-0812">Transmembrane</keyword>
<evidence type="ECO:0000256" key="12">
    <source>
        <dbReference type="ARBA" id="ARBA00023075"/>
    </source>
</evidence>
<dbReference type="AlphaFoldDB" id="B7SSL2"/>
<dbReference type="GO" id="GO:0030964">
    <property type="term" value="C:NADH dehydrogenase complex"/>
    <property type="evidence" value="ECO:0007669"/>
    <property type="project" value="TreeGrafter"/>
</dbReference>
<comment type="function">
    <text evidence="16">Core subunit of the mitochondrial membrane respiratory chain NADH dehydrogenase (Complex I) which catalyzes electron transfer from NADH through the respiratory chain, using ubiquinone as an electron acceptor.</text>
</comment>
<dbReference type="Gene3D" id="1.10.287.3510">
    <property type="match status" value="1"/>
</dbReference>
<comment type="similarity">
    <text evidence="2 16">Belongs to the complex I subunit 4L family.</text>
</comment>
<name>B7SSL2_9INSE</name>
<evidence type="ECO:0000256" key="1">
    <source>
        <dbReference type="ARBA" id="ARBA00004225"/>
    </source>
</evidence>
<dbReference type="InterPro" id="IPR001133">
    <property type="entry name" value="NADH_UbQ_OxRdtase_chain4L/K"/>
</dbReference>
<feature type="transmembrane region" description="Helical" evidence="16">
    <location>
        <begin position="6"/>
        <end position="24"/>
    </location>
</feature>
<protein>
    <recommendedName>
        <fullName evidence="4 16">NADH-ubiquinone oxidoreductase chain 4L</fullName>
        <ecNumber evidence="3 16">7.1.1.2</ecNumber>
    </recommendedName>
</protein>
<organism evidence="17">
    <name type="scientific">Pedetontus silvestrii</name>
    <dbReference type="NCBI Taxonomy" id="518099"/>
    <lineage>
        <taxon>Eukaryota</taxon>
        <taxon>Metazoa</taxon>
        <taxon>Ecdysozoa</taxon>
        <taxon>Arthropoda</taxon>
        <taxon>Hexapoda</taxon>
        <taxon>Insecta</taxon>
        <taxon>Monocondylia</taxon>
        <taxon>Archaeognatha</taxon>
        <taxon>Machilidae</taxon>
        <taxon>Pedetontus</taxon>
    </lineage>
</organism>
<dbReference type="GO" id="GO:0008137">
    <property type="term" value="F:NADH dehydrogenase (ubiquinone) activity"/>
    <property type="evidence" value="ECO:0007669"/>
    <property type="project" value="UniProtKB-EC"/>
</dbReference>
<keyword evidence="12 16" id="KW-0830">Ubiquinone</keyword>
<dbReference type="Pfam" id="PF00420">
    <property type="entry name" value="Oxidored_q2"/>
    <property type="match status" value="1"/>
</dbReference>
<evidence type="ECO:0000256" key="14">
    <source>
        <dbReference type="ARBA" id="ARBA00023136"/>
    </source>
</evidence>
<dbReference type="PANTHER" id="PTHR11434">
    <property type="entry name" value="NADH-UBIQUINONE OXIDOREDUCTASE SUBUNIT ND4L"/>
    <property type="match status" value="1"/>
</dbReference>
<accession>B7SSL2</accession>
<comment type="subcellular location">
    <subcellularLocation>
        <location evidence="16">Mitochondrion inner membrane</location>
        <topology evidence="16">Multi-pass membrane protein</topology>
    </subcellularLocation>
    <subcellularLocation>
        <location evidence="1">Mitochondrion membrane</location>
        <topology evidence="1">Multi-pass membrane protein</topology>
    </subcellularLocation>
</comment>
<dbReference type="GO" id="GO:0042773">
    <property type="term" value="P:ATP synthesis coupled electron transport"/>
    <property type="evidence" value="ECO:0007669"/>
    <property type="project" value="UniProtKB-UniRule"/>
</dbReference>
<dbReference type="GO" id="GO:0016651">
    <property type="term" value="F:oxidoreductase activity, acting on NAD(P)H"/>
    <property type="evidence" value="ECO:0007669"/>
    <property type="project" value="InterPro"/>
</dbReference>
<proteinExistence type="inferred from homology"/>
<evidence type="ECO:0000256" key="9">
    <source>
        <dbReference type="ARBA" id="ARBA00022982"/>
    </source>
</evidence>
<keyword evidence="9 16" id="KW-0249">Electron transport</keyword>